<dbReference type="Proteomes" id="UP001597391">
    <property type="component" value="Unassembled WGS sequence"/>
</dbReference>
<accession>A0ABW5XG28</accession>
<name>A0ABW5XG28_9MICO</name>
<evidence type="ECO:0000256" key="1">
    <source>
        <dbReference type="SAM" id="Phobius"/>
    </source>
</evidence>
<organism evidence="2 3">
    <name type="scientific">Populibacterium corticicola</name>
    <dbReference type="NCBI Taxonomy" id="1812826"/>
    <lineage>
        <taxon>Bacteria</taxon>
        <taxon>Bacillati</taxon>
        <taxon>Actinomycetota</taxon>
        <taxon>Actinomycetes</taxon>
        <taxon>Micrococcales</taxon>
        <taxon>Jonesiaceae</taxon>
        <taxon>Populibacterium</taxon>
    </lineage>
</organism>
<feature type="transmembrane region" description="Helical" evidence="1">
    <location>
        <begin position="210"/>
        <end position="235"/>
    </location>
</feature>
<comment type="caution">
    <text evidence="2">The sequence shown here is derived from an EMBL/GenBank/DDBJ whole genome shotgun (WGS) entry which is preliminary data.</text>
</comment>
<sequence>MTSLPVLTAGAPLATGIGDSFAQTAFSGSMALAIPVALIAGLVSFASPCVVPLVPGYVGFLGGLAGSQAGTQRAPSTQIADDSAASGRTSRVRRIWSAGRGRIFVGMTLFIAGFTFVFVVAGVATGALGVALAQWSDTVTRVLGVLVAVMGLAFMGAIPALRNEAKLHYVPNSGLLGAPILGFVFGLGWTPCLGPTLVAINSLALTEGSATRGAILAVAYSLGLGLPFLIIAVGLERSKKALGFMRKHRLTIMRIGGGMLLILGIAMAAGWWTALSNKMSIWIGYTSTVV</sequence>
<feature type="transmembrane region" description="Helical" evidence="1">
    <location>
        <begin position="255"/>
        <end position="274"/>
    </location>
</feature>
<feature type="transmembrane region" description="Helical" evidence="1">
    <location>
        <begin position="103"/>
        <end position="136"/>
    </location>
</feature>
<dbReference type="PANTHER" id="PTHR31272:SF4">
    <property type="entry name" value="CYTOCHROME C-TYPE BIOGENESIS PROTEIN HI_1454-RELATED"/>
    <property type="match status" value="1"/>
</dbReference>
<dbReference type="PANTHER" id="PTHR31272">
    <property type="entry name" value="CYTOCHROME C-TYPE BIOGENESIS PROTEIN HI_1454-RELATED"/>
    <property type="match status" value="1"/>
</dbReference>
<keyword evidence="1" id="KW-0472">Membrane</keyword>
<keyword evidence="3" id="KW-1185">Reference proteome</keyword>
<dbReference type="EMBL" id="JBHUOP010000005">
    <property type="protein sequence ID" value="MFD2841291.1"/>
    <property type="molecule type" value="Genomic_DNA"/>
</dbReference>
<feature type="transmembrane region" description="Helical" evidence="1">
    <location>
        <begin position="142"/>
        <end position="161"/>
    </location>
</feature>
<dbReference type="InterPro" id="IPR051790">
    <property type="entry name" value="Cytochrome_c-biogenesis_DsbD"/>
</dbReference>
<keyword evidence="1" id="KW-0812">Transmembrane</keyword>
<reference evidence="3" key="1">
    <citation type="journal article" date="2019" name="Int. J. Syst. Evol. Microbiol.">
        <title>The Global Catalogue of Microorganisms (GCM) 10K type strain sequencing project: providing services to taxonomists for standard genome sequencing and annotation.</title>
        <authorList>
            <consortium name="The Broad Institute Genomics Platform"/>
            <consortium name="The Broad Institute Genome Sequencing Center for Infectious Disease"/>
            <person name="Wu L."/>
            <person name="Ma J."/>
        </authorList>
    </citation>
    <scope>NUCLEOTIDE SEQUENCE [LARGE SCALE GENOMIC DNA]</scope>
    <source>
        <strain evidence="3">KCTC 33576</strain>
    </source>
</reference>
<evidence type="ECO:0000313" key="2">
    <source>
        <dbReference type="EMBL" id="MFD2841291.1"/>
    </source>
</evidence>
<dbReference type="RefSeq" id="WP_377467237.1">
    <property type="nucleotide sequence ID" value="NZ_JBHUOP010000005.1"/>
</dbReference>
<protein>
    <submittedName>
        <fullName evidence="2">Cytochrome c biogenesis CcdA family protein</fullName>
    </submittedName>
</protein>
<keyword evidence="1" id="KW-1133">Transmembrane helix</keyword>
<gene>
    <name evidence="2" type="ORF">ACFSYH_12030</name>
</gene>
<feature type="transmembrane region" description="Helical" evidence="1">
    <location>
        <begin position="173"/>
        <end position="190"/>
    </location>
</feature>
<evidence type="ECO:0000313" key="3">
    <source>
        <dbReference type="Proteomes" id="UP001597391"/>
    </source>
</evidence>
<proteinExistence type="predicted"/>